<evidence type="ECO:0000259" key="5">
    <source>
        <dbReference type="PROSITE" id="PS50893"/>
    </source>
</evidence>
<accession>A0AA97DCS4</accession>
<dbReference type="SUPFAM" id="SSF52540">
    <property type="entry name" value="P-loop containing nucleoside triphosphate hydrolases"/>
    <property type="match status" value="1"/>
</dbReference>
<feature type="domain" description="ABC transporter" evidence="5">
    <location>
        <begin position="6"/>
        <end position="216"/>
    </location>
</feature>
<evidence type="ECO:0000256" key="3">
    <source>
        <dbReference type="ARBA" id="ARBA00022741"/>
    </source>
</evidence>
<reference evidence="6" key="2">
    <citation type="submission" date="2024-06" db="EMBL/GenBank/DDBJ databases">
        <title>Caproicibacterium argilliputei sp. nov, a novel caproic acid producing anaerobic bacterium isolated from pit mud.</title>
        <authorList>
            <person name="Xia S."/>
        </authorList>
    </citation>
    <scope>NUCLEOTIDE SEQUENCE</scope>
    <source>
        <strain evidence="6">ZCY20-5</strain>
    </source>
</reference>
<keyword evidence="3" id="KW-0547">Nucleotide-binding</keyword>
<dbReference type="PANTHER" id="PTHR43335">
    <property type="entry name" value="ABC TRANSPORTER, ATP-BINDING PROTEIN"/>
    <property type="match status" value="1"/>
</dbReference>
<dbReference type="InterPro" id="IPR017871">
    <property type="entry name" value="ABC_transporter-like_CS"/>
</dbReference>
<dbReference type="PANTHER" id="PTHR43335:SF4">
    <property type="entry name" value="ABC TRANSPORTER, ATP-BINDING PROTEIN"/>
    <property type="match status" value="1"/>
</dbReference>
<dbReference type="InterPro" id="IPR003439">
    <property type="entry name" value="ABC_transporter-like_ATP-bd"/>
</dbReference>
<dbReference type="GO" id="GO:0016887">
    <property type="term" value="F:ATP hydrolysis activity"/>
    <property type="evidence" value="ECO:0007669"/>
    <property type="project" value="InterPro"/>
</dbReference>
<dbReference type="Pfam" id="PF00005">
    <property type="entry name" value="ABC_tran"/>
    <property type="match status" value="1"/>
</dbReference>
<comment type="similarity">
    <text evidence="1">Belongs to the ABC transporter superfamily.</text>
</comment>
<dbReference type="Gene3D" id="3.40.50.300">
    <property type="entry name" value="P-loop containing nucleotide triphosphate hydrolases"/>
    <property type="match status" value="1"/>
</dbReference>
<dbReference type="GO" id="GO:0005524">
    <property type="term" value="F:ATP binding"/>
    <property type="evidence" value="ECO:0007669"/>
    <property type="project" value="UniProtKB-KW"/>
</dbReference>
<dbReference type="InterPro" id="IPR027417">
    <property type="entry name" value="P-loop_NTPase"/>
</dbReference>
<dbReference type="Proteomes" id="UP001300604">
    <property type="component" value="Chromosome"/>
</dbReference>
<dbReference type="InterPro" id="IPR003593">
    <property type="entry name" value="AAA+_ATPase"/>
</dbReference>
<dbReference type="EMBL" id="CP135996">
    <property type="protein sequence ID" value="WOC33100.1"/>
    <property type="molecule type" value="Genomic_DNA"/>
</dbReference>
<evidence type="ECO:0000256" key="2">
    <source>
        <dbReference type="ARBA" id="ARBA00022448"/>
    </source>
</evidence>
<protein>
    <submittedName>
        <fullName evidence="6">ATP-binding cassette domain-containing protein</fullName>
    </submittedName>
</protein>
<keyword evidence="7" id="KW-1185">Reference proteome</keyword>
<dbReference type="RefSeq" id="WP_275844323.1">
    <property type="nucleotide sequence ID" value="NZ_CP135996.1"/>
</dbReference>
<keyword evidence="2" id="KW-0813">Transport</keyword>
<organism evidence="6 7">
    <name type="scientific">Caproicibacterium argilliputei</name>
    <dbReference type="NCBI Taxonomy" id="3030016"/>
    <lineage>
        <taxon>Bacteria</taxon>
        <taxon>Bacillati</taxon>
        <taxon>Bacillota</taxon>
        <taxon>Clostridia</taxon>
        <taxon>Eubacteriales</taxon>
        <taxon>Oscillospiraceae</taxon>
        <taxon>Caproicibacterium</taxon>
    </lineage>
</organism>
<dbReference type="PROSITE" id="PS50893">
    <property type="entry name" value="ABC_TRANSPORTER_2"/>
    <property type="match status" value="1"/>
</dbReference>
<evidence type="ECO:0000313" key="7">
    <source>
        <dbReference type="Proteomes" id="UP001300604"/>
    </source>
</evidence>
<reference evidence="6" key="1">
    <citation type="submission" date="2023-09" db="EMBL/GenBank/DDBJ databases">
        <authorList>
            <person name="Zeng C."/>
        </authorList>
    </citation>
    <scope>NUCLEOTIDE SEQUENCE</scope>
    <source>
        <strain evidence="6">ZCY20-5</strain>
    </source>
</reference>
<dbReference type="PROSITE" id="PS00211">
    <property type="entry name" value="ABC_TRANSPORTER_1"/>
    <property type="match status" value="1"/>
</dbReference>
<dbReference type="SMART" id="SM00382">
    <property type="entry name" value="AAA"/>
    <property type="match status" value="1"/>
</dbReference>
<evidence type="ECO:0000256" key="1">
    <source>
        <dbReference type="ARBA" id="ARBA00005417"/>
    </source>
</evidence>
<sequence length="216" mass="23462">MEEMMIKVEHVEKQFKEVKVLKDINVCLERGKIHGLIGRNGSGKTVLMKCICGFMKPTAGSITVAGKRVGKDVDIPQNLGVIIEAPGFLPGYSGFKNLKFLADIQKKADAARITEVMERVGLDPASKKHVSKYSLGMRQRLGIAQAIMEDPDLLILDEPMNGLDNHGVEDIRALLLSLKEEGKTILIASHSAEDIAVLCDTVHEMDAGVLTSAAEA</sequence>
<proteinExistence type="inferred from homology"/>
<evidence type="ECO:0000313" key="6">
    <source>
        <dbReference type="EMBL" id="WOC33100.1"/>
    </source>
</evidence>
<keyword evidence="4 6" id="KW-0067">ATP-binding</keyword>
<name>A0AA97DCS4_9FIRM</name>
<dbReference type="AlphaFoldDB" id="A0AA97DCS4"/>
<evidence type="ECO:0000256" key="4">
    <source>
        <dbReference type="ARBA" id="ARBA00022840"/>
    </source>
</evidence>
<dbReference type="KEGG" id="carl:PXC00_04260"/>
<gene>
    <name evidence="6" type="ORF">PXC00_04260</name>
</gene>